<organism evidence="2 3">
    <name type="scientific">Kibdelosporangium philippinense</name>
    <dbReference type="NCBI Taxonomy" id="211113"/>
    <lineage>
        <taxon>Bacteria</taxon>
        <taxon>Bacillati</taxon>
        <taxon>Actinomycetota</taxon>
        <taxon>Actinomycetes</taxon>
        <taxon>Pseudonocardiales</taxon>
        <taxon>Pseudonocardiaceae</taxon>
        <taxon>Kibdelosporangium</taxon>
    </lineage>
</organism>
<dbReference type="PANTHER" id="PTHR31527:SF0">
    <property type="entry name" value="RE64534P"/>
    <property type="match status" value="1"/>
</dbReference>
<feature type="domain" description="DUF1989" evidence="1">
    <location>
        <begin position="8"/>
        <end position="97"/>
    </location>
</feature>
<dbReference type="Proteomes" id="UP001521150">
    <property type="component" value="Unassembled WGS sequence"/>
</dbReference>
<sequence length="122" mass="13307">MAFTAFKVEDQVAAHDFLYAPCSQEMFEIQYGATGPRPNCFTNLTRSLAEFGVPESTVTIAFNFFMRSVVDENGQLKIEPPLTTQGKSMTLTAERDLFVAVTACATEGVNGGQTKALQVEIT</sequence>
<gene>
    <name evidence="2" type="ORF">LWC34_55490</name>
</gene>
<evidence type="ECO:0000313" key="2">
    <source>
        <dbReference type="EMBL" id="MCE7011960.1"/>
    </source>
</evidence>
<evidence type="ECO:0000313" key="3">
    <source>
        <dbReference type="Proteomes" id="UP001521150"/>
    </source>
</evidence>
<keyword evidence="3" id="KW-1185">Reference proteome</keyword>
<comment type="caution">
    <text evidence="2">The sequence shown here is derived from an EMBL/GenBank/DDBJ whole genome shotgun (WGS) entry which is preliminary data.</text>
</comment>
<protein>
    <submittedName>
        <fullName evidence="2">Urea carboxylase-associated family protein</fullName>
    </submittedName>
</protein>
<dbReference type="PANTHER" id="PTHR31527">
    <property type="entry name" value="RE64534P"/>
    <property type="match status" value="1"/>
</dbReference>
<reference evidence="2 3" key="1">
    <citation type="submission" date="2021-12" db="EMBL/GenBank/DDBJ databases">
        <title>Genome sequence of Kibdelosporangium philippinense ATCC 49844.</title>
        <authorList>
            <person name="Fedorov E.A."/>
            <person name="Omeragic M."/>
            <person name="Shalygina K.F."/>
            <person name="Maclea K.S."/>
        </authorList>
    </citation>
    <scope>NUCLEOTIDE SEQUENCE [LARGE SCALE GENOMIC DNA]</scope>
    <source>
        <strain evidence="2 3">ATCC 49844</strain>
    </source>
</reference>
<evidence type="ECO:0000259" key="1">
    <source>
        <dbReference type="Pfam" id="PF09347"/>
    </source>
</evidence>
<accession>A0ABS8ZW51</accession>
<proteinExistence type="predicted"/>
<dbReference type="InterPro" id="IPR018959">
    <property type="entry name" value="DUF1989"/>
</dbReference>
<dbReference type="Pfam" id="PF09347">
    <property type="entry name" value="DUF1989"/>
    <property type="match status" value="1"/>
</dbReference>
<name>A0ABS8ZW51_9PSEU</name>
<dbReference type="EMBL" id="JAJVCN010000005">
    <property type="protein sequence ID" value="MCE7011960.1"/>
    <property type="molecule type" value="Genomic_DNA"/>
</dbReference>
<dbReference type="RefSeq" id="WP_233734818.1">
    <property type="nucleotide sequence ID" value="NZ_JAJVCN010000005.1"/>
</dbReference>